<reference evidence="1 2" key="1">
    <citation type="submission" date="2015-11" db="EMBL/GenBank/DDBJ databases">
        <title>Description and complete genome sequence of a novel strain predominating in hypersaline microbial mats and representing a new family of the Bacteriodetes phylum.</title>
        <authorList>
            <person name="Spring S."/>
            <person name="Bunk B."/>
            <person name="Sproer C."/>
            <person name="Klenk H.-P."/>
        </authorList>
    </citation>
    <scope>NUCLEOTIDE SEQUENCE [LARGE SCALE GENOMIC DNA]</scope>
    <source>
        <strain evidence="1 2">L21-Spi-D4</strain>
    </source>
</reference>
<evidence type="ECO:0000313" key="2">
    <source>
        <dbReference type="Proteomes" id="UP000064893"/>
    </source>
</evidence>
<dbReference type="InterPro" id="IPR027417">
    <property type="entry name" value="P-loop_NTPase"/>
</dbReference>
<dbReference type="EMBL" id="CP013118">
    <property type="protein sequence ID" value="ALO15773.1"/>
    <property type="molecule type" value="Genomic_DNA"/>
</dbReference>
<evidence type="ECO:0008006" key="3">
    <source>
        <dbReference type="Google" id="ProtNLM"/>
    </source>
</evidence>
<dbReference type="Proteomes" id="UP000064893">
    <property type="component" value="Chromosome"/>
</dbReference>
<dbReference type="STRING" id="1307839.L21SP5_02140"/>
<organism evidence="1 2">
    <name type="scientific">Salinivirga cyanobacteriivorans</name>
    <dbReference type="NCBI Taxonomy" id="1307839"/>
    <lineage>
        <taxon>Bacteria</taxon>
        <taxon>Pseudomonadati</taxon>
        <taxon>Bacteroidota</taxon>
        <taxon>Bacteroidia</taxon>
        <taxon>Bacteroidales</taxon>
        <taxon>Salinivirgaceae</taxon>
        <taxon>Salinivirga</taxon>
    </lineage>
</organism>
<protein>
    <recommendedName>
        <fullName evidence="3">Sulfotransferase family protein</fullName>
    </recommendedName>
</protein>
<sequence>MRNPYDWLTSLYYYILEHPEHYLHHRILGQSFEKYIDIQINENNLNTQFAYLSDESGQLIVDYIAKIENIQNELHTITERLNIPFEKLSYLNKTKGRQGKNDQLFNDSIYKLVNQHFRVDFENFNYPMIGADS</sequence>
<dbReference type="AlphaFoldDB" id="A0A0S2I0G8"/>
<proteinExistence type="predicted"/>
<name>A0A0S2I0G8_9BACT</name>
<evidence type="ECO:0000313" key="1">
    <source>
        <dbReference type="EMBL" id="ALO15773.1"/>
    </source>
</evidence>
<keyword evidence="2" id="KW-1185">Reference proteome</keyword>
<dbReference type="PATRIC" id="fig|1307839.3.peg.2256"/>
<dbReference type="SUPFAM" id="SSF52540">
    <property type="entry name" value="P-loop containing nucleoside triphosphate hydrolases"/>
    <property type="match status" value="1"/>
</dbReference>
<gene>
    <name evidence="1" type="ORF">L21SP5_02140</name>
</gene>
<accession>A0A0S2I0G8</accession>
<dbReference type="KEGG" id="blq:L21SP5_02140"/>